<accession>A0AAU8ID34</accession>
<name>A0AAU8ID34_9BACL</name>
<reference evidence="1" key="1">
    <citation type="submission" date="2024-06" db="EMBL/GenBank/DDBJ databases">
        <authorList>
            <person name="Fan A."/>
            <person name="Zhang F.Y."/>
            <person name="Zhang L."/>
        </authorList>
    </citation>
    <scope>NUCLEOTIDE SEQUENCE</scope>
    <source>
        <strain evidence="1">Y61</strain>
    </source>
</reference>
<dbReference type="InterPro" id="IPR043519">
    <property type="entry name" value="NT_sf"/>
</dbReference>
<dbReference type="InterPro" id="IPR007344">
    <property type="entry name" value="GrpB/CoaE"/>
</dbReference>
<organism evidence="1">
    <name type="scientific">Sporolactobacillus sp. Y61</name>
    <dbReference type="NCBI Taxonomy" id="3160863"/>
    <lineage>
        <taxon>Bacteria</taxon>
        <taxon>Bacillati</taxon>
        <taxon>Bacillota</taxon>
        <taxon>Bacilli</taxon>
        <taxon>Bacillales</taxon>
        <taxon>Sporolactobacillaceae</taxon>
        <taxon>Sporolactobacillus</taxon>
    </lineage>
</organism>
<dbReference type="PANTHER" id="PTHR34822:SF1">
    <property type="entry name" value="GRPB FAMILY PROTEIN"/>
    <property type="match status" value="1"/>
</dbReference>
<dbReference type="Gene3D" id="3.30.460.10">
    <property type="entry name" value="Beta Polymerase, domain 2"/>
    <property type="match status" value="1"/>
</dbReference>
<dbReference type="SUPFAM" id="SSF81301">
    <property type="entry name" value="Nucleotidyltransferase"/>
    <property type="match status" value="1"/>
</dbReference>
<dbReference type="RefSeq" id="WP_353947759.1">
    <property type="nucleotide sequence ID" value="NZ_CP159510.1"/>
</dbReference>
<dbReference type="PANTHER" id="PTHR34822">
    <property type="entry name" value="GRPB DOMAIN PROTEIN (AFU_ORTHOLOGUE AFUA_1G01530)"/>
    <property type="match status" value="1"/>
</dbReference>
<protein>
    <submittedName>
        <fullName evidence="1">GrpB family protein</fullName>
    </submittedName>
</protein>
<dbReference type="EMBL" id="CP159510">
    <property type="protein sequence ID" value="XCJ16136.1"/>
    <property type="molecule type" value="Genomic_DNA"/>
</dbReference>
<dbReference type="Pfam" id="PF04229">
    <property type="entry name" value="GrpB"/>
    <property type="match status" value="1"/>
</dbReference>
<proteinExistence type="predicted"/>
<dbReference type="AlphaFoldDB" id="A0AAU8ID34"/>
<sequence length="173" mass="20118">MVRHVVVTPYQETWEQAYRHESSRLLHHVNTLLQSVYHVGSTSIPGMAAKPTIDILAETLSIQEVDSWNQTFEKLGYQPLGENGIKGRRYFCKEDAEGNHLVHLHIFEKDSEEVIRHLAFRDYLRTHSEDADFYSGLKLQLAEAFPYDAESYQYGKSAAVKKIEERALEWWYA</sequence>
<gene>
    <name evidence="1" type="ORF">ABNN70_10595</name>
</gene>
<evidence type="ECO:0000313" key="1">
    <source>
        <dbReference type="EMBL" id="XCJ16136.1"/>
    </source>
</evidence>